<evidence type="ECO:0000256" key="1">
    <source>
        <dbReference type="SAM" id="MobiDB-lite"/>
    </source>
</evidence>
<feature type="compositionally biased region" description="Polar residues" evidence="1">
    <location>
        <begin position="40"/>
        <end position="50"/>
    </location>
</feature>
<evidence type="ECO:0000313" key="2">
    <source>
        <dbReference type="EMBL" id="KAJ9594448.1"/>
    </source>
</evidence>
<reference evidence="2" key="2">
    <citation type="submission" date="2023-05" db="EMBL/GenBank/DDBJ databases">
        <authorList>
            <person name="Fouks B."/>
        </authorList>
    </citation>
    <scope>NUCLEOTIDE SEQUENCE</scope>
    <source>
        <strain evidence="2">Stay&amp;Tobe</strain>
        <tissue evidence="2">Testes</tissue>
    </source>
</reference>
<gene>
    <name evidence="2" type="ORF">L9F63_014133</name>
</gene>
<feature type="non-terminal residue" evidence="2">
    <location>
        <position position="1"/>
    </location>
</feature>
<feature type="region of interest" description="Disordered" evidence="1">
    <location>
        <begin position="31"/>
        <end position="50"/>
    </location>
</feature>
<protein>
    <submittedName>
        <fullName evidence="2">Uncharacterized protein</fullName>
    </submittedName>
</protein>
<proteinExistence type="predicted"/>
<organism evidence="2 3">
    <name type="scientific">Diploptera punctata</name>
    <name type="common">Pacific beetle cockroach</name>
    <dbReference type="NCBI Taxonomy" id="6984"/>
    <lineage>
        <taxon>Eukaryota</taxon>
        <taxon>Metazoa</taxon>
        <taxon>Ecdysozoa</taxon>
        <taxon>Arthropoda</taxon>
        <taxon>Hexapoda</taxon>
        <taxon>Insecta</taxon>
        <taxon>Pterygota</taxon>
        <taxon>Neoptera</taxon>
        <taxon>Polyneoptera</taxon>
        <taxon>Dictyoptera</taxon>
        <taxon>Blattodea</taxon>
        <taxon>Blaberoidea</taxon>
        <taxon>Blaberidae</taxon>
        <taxon>Diplopterinae</taxon>
        <taxon>Diploptera</taxon>
    </lineage>
</organism>
<dbReference type="Proteomes" id="UP001233999">
    <property type="component" value="Unassembled WGS sequence"/>
</dbReference>
<name>A0AAD8ELA2_DIPPU</name>
<evidence type="ECO:0000313" key="3">
    <source>
        <dbReference type="Proteomes" id="UP001233999"/>
    </source>
</evidence>
<keyword evidence="3" id="KW-1185">Reference proteome</keyword>
<dbReference type="AlphaFoldDB" id="A0AAD8ELA2"/>
<dbReference type="EMBL" id="JASPKZ010003045">
    <property type="protein sequence ID" value="KAJ9594448.1"/>
    <property type="molecule type" value="Genomic_DNA"/>
</dbReference>
<comment type="caution">
    <text evidence="2">The sequence shown here is derived from an EMBL/GenBank/DDBJ whole genome shotgun (WGS) entry which is preliminary data.</text>
</comment>
<reference evidence="2" key="1">
    <citation type="journal article" date="2023" name="IScience">
        <title>Live-bearing cockroach genome reveals convergent evolutionary mechanisms linked to viviparity in insects and beyond.</title>
        <authorList>
            <person name="Fouks B."/>
            <person name="Harrison M.C."/>
            <person name="Mikhailova A.A."/>
            <person name="Marchal E."/>
            <person name="English S."/>
            <person name="Carruthers M."/>
            <person name="Jennings E.C."/>
            <person name="Chiamaka E.L."/>
            <person name="Frigard R.A."/>
            <person name="Pippel M."/>
            <person name="Attardo G.M."/>
            <person name="Benoit J.B."/>
            <person name="Bornberg-Bauer E."/>
            <person name="Tobe S.S."/>
        </authorList>
    </citation>
    <scope>NUCLEOTIDE SEQUENCE</scope>
    <source>
        <strain evidence="2">Stay&amp;Tobe</strain>
    </source>
</reference>
<accession>A0AAD8ELA2</accession>
<feature type="non-terminal residue" evidence="2">
    <location>
        <position position="50"/>
    </location>
</feature>
<sequence length="50" mass="5825">SKQTSRLQKVLTDTNTHARTHIYHHNNFSRKFKAQRRTRTTSIVSEISAA</sequence>